<dbReference type="Gene3D" id="1.10.510.10">
    <property type="entry name" value="Transferase(Phosphotransferase) domain 1"/>
    <property type="match status" value="1"/>
</dbReference>
<keyword evidence="2" id="KW-0812">Transmembrane</keyword>
<proteinExistence type="inferred from homology"/>
<dbReference type="InterPro" id="IPR000719">
    <property type="entry name" value="Prot_kinase_dom"/>
</dbReference>
<dbReference type="STRING" id="37928.SAMN04489742_1938"/>
<dbReference type="SUPFAM" id="SSF56112">
    <property type="entry name" value="Protein kinase-like (PK-like)"/>
    <property type="match status" value="1"/>
</dbReference>
<dbReference type="AlphaFoldDB" id="A0A1H1CIM8"/>
<evidence type="ECO:0000259" key="3">
    <source>
        <dbReference type="PROSITE" id="PS50011"/>
    </source>
</evidence>
<dbReference type="GO" id="GO:0005524">
    <property type="term" value="F:ATP binding"/>
    <property type="evidence" value="ECO:0007669"/>
    <property type="project" value="InterPro"/>
</dbReference>
<feature type="domain" description="Protein kinase" evidence="3">
    <location>
        <begin position="242"/>
        <end position="577"/>
    </location>
</feature>
<feature type="transmembrane region" description="Helical" evidence="2">
    <location>
        <begin position="90"/>
        <end position="116"/>
    </location>
</feature>
<keyword evidence="4" id="KW-0830">Ubiquinone</keyword>
<accession>A0A1H1CIM8</accession>
<dbReference type="PROSITE" id="PS50011">
    <property type="entry name" value="PROTEIN_KINASE_DOM"/>
    <property type="match status" value="1"/>
</dbReference>
<dbReference type="PANTHER" id="PTHR10566">
    <property type="entry name" value="CHAPERONE-ACTIVITY OF BC1 COMPLEX CABC1 -RELATED"/>
    <property type="match status" value="1"/>
</dbReference>
<evidence type="ECO:0000256" key="2">
    <source>
        <dbReference type="SAM" id="Phobius"/>
    </source>
</evidence>
<keyword evidence="2" id="KW-0472">Membrane</keyword>
<dbReference type="OrthoDB" id="9795390at2"/>
<sequence length="685" mass="75225">MDLQLLRDGFVSGFGTAVALIAAALILLLLAWLAATIARRVLGVPVGWPRSMVVGVFMILSFSAMSRYLYDAADLGSVDGSQLNVPAAVVLMFLVLAVAWVFAIGVAVLVGLEVAFPTGSLPKLTSFFSGWRARRQRAKRYTDVVRIAFKHGLGSQLRGLTRNARSADEEETALHLRLALNEAGVTFVKLGQMLSTRRDVLSEPYIRELSKLQTHAEPEPWSAIRPAIGKYLGRDLDEVFSWINPEPLASASVAQVHEGTLLSGQVVVLKVQRPSALRQVRRDMDIVLRMARWLDRTAPWARSLGINNLAQGFADSLREELNYRVELENMRSVAAALAESGIEDVLVPHAYEEFSGSRLLVMDKLDGLPISHAHHLLATMQPVQRHGVAEKLLKATLSQIVDTGVFHADLHPGNIFLRDDGGVGLLDFGSVGRLDPATRQSLGTLLYAVEKDDGVSATDALIELLDRPDELDERALERGVGQLLTRYRTGFGAHGSRSMFSVLLNLLVQHGFAVPPQIAAAFRALAALEGTLGQISPDFDVVAAARAEGKRIMGRQFKPGNLKDQLESRMLQLLPLLDRMPRRINKLTEDLEQGRFSMNVRMLADNRDRHFLDTLVQQVVVALLASAATLGAIVLIASDTGPMLTENVRMHAFFGYTLLFAGFVLSLRAVALVFRRHPESTNRDI</sequence>
<name>A0A1H1CIM8_9MICC</name>
<dbReference type="InterPro" id="IPR011009">
    <property type="entry name" value="Kinase-like_dom_sf"/>
</dbReference>
<dbReference type="Proteomes" id="UP000181917">
    <property type="component" value="Unassembled WGS sequence"/>
</dbReference>
<keyword evidence="2" id="KW-1133">Transmembrane helix</keyword>
<reference evidence="4 5" key="1">
    <citation type="submission" date="2016-10" db="EMBL/GenBank/DDBJ databases">
        <authorList>
            <person name="de Groot N.N."/>
        </authorList>
    </citation>
    <scope>NUCLEOTIDE SEQUENCE [LARGE SCALE GENOMIC DNA]</scope>
    <source>
        <strain evidence="4 5">DSM 20117</strain>
    </source>
</reference>
<protein>
    <submittedName>
        <fullName evidence="4">Ubiquinone biosynthesis protein</fullName>
    </submittedName>
</protein>
<dbReference type="EMBL" id="FNKH01000002">
    <property type="protein sequence ID" value="SDQ63959.1"/>
    <property type="molecule type" value="Genomic_DNA"/>
</dbReference>
<evidence type="ECO:0000313" key="4">
    <source>
        <dbReference type="EMBL" id="SDQ63959.1"/>
    </source>
</evidence>
<feature type="transmembrane region" description="Helical" evidence="2">
    <location>
        <begin position="47"/>
        <end position="70"/>
    </location>
</feature>
<dbReference type="GO" id="GO:0004672">
    <property type="term" value="F:protein kinase activity"/>
    <property type="evidence" value="ECO:0007669"/>
    <property type="project" value="InterPro"/>
</dbReference>
<evidence type="ECO:0000256" key="1">
    <source>
        <dbReference type="ARBA" id="ARBA00009670"/>
    </source>
</evidence>
<feature type="transmembrane region" description="Helical" evidence="2">
    <location>
        <begin position="650"/>
        <end position="674"/>
    </location>
</feature>
<dbReference type="PANTHER" id="PTHR10566:SF113">
    <property type="entry name" value="PROTEIN ACTIVITY OF BC1 COMPLEX KINASE 7, CHLOROPLASTIC"/>
    <property type="match status" value="1"/>
</dbReference>
<dbReference type="CDD" id="cd05121">
    <property type="entry name" value="ABC1_ADCK3-like"/>
    <property type="match status" value="1"/>
</dbReference>
<comment type="similarity">
    <text evidence="1">Belongs to the protein kinase superfamily. ADCK protein kinase family.</text>
</comment>
<dbReference type="RefSeq" id="WP_083339675.1">
    <property type="nucleotide sequence ID" value="NZ_CP018863.1"/>
</dbReference>
<gene>
    <name evidence="4" type="ORF">SAMN04489742_1938</name>
</gene>
<feature type="transmembrane region" description="Helical" evidence="2">
    <location>
        <begin position="12"/>
        <end position="35"/>
    </location>
</feature>
<evidence type="ECO:0000313" key="5">
    <source>
        <dbReference type="Proteomes" id="UP000181917"/>
    </source>
</evidence>
<feature type="transmembrane region" description="Helical" evidence="2">
    <location>
        <begin position="619"/>
        <end position="638"/>
    </location>
</feature>
<keyword evidence="5" id="KW-1185">Reference proteome</keyword>
<organism evidence="4 5">
    <name type="scientific">Crystallibacter crystallopoietes</name>
    <dbReference type="NCBI Taxonomy" id="37928"/>
    <lineage>
        <taxon>Bacteria</taxon>
        <taxon>Bacillati</taxon>
        <taxon>Actinomycetota</taxon>
        <taxon>Actinomycetes</taxon>
        <taxon>Micrococcales</taxon>
        <taxon>Micrococcaceae</taxon>
        <taxon>Crystallibacter</taxon>
    </lineage>
</organism>
<dbReference type="InterPro" id="IPR050154">
    <property type="entry name" value="UbiB_kinase"/>
</dbReference>
<dbReference type="InterPro" id="IPR004147">
    <property type="entry name" value="ABC1_dom"/>
</dbReference>
<dbReference type="Pfam" id="PF03109">
    <property type="entry name" value="ABC1"/>
    <property type="match status" value="1"/>
</dbReference>